<dbReference type="PANTHER" id="PTHR30149">
    <property type="entry name" value="HYDROGENASE PROTEIN ASSEMBLY PROTEIN HYPD"/>
    <property type="match status" value="1"/>
</dbReference>
<dbReference type="GO" id="GO:0051539">
    <property type="term" value="F:4 iron, 4 sulfur cluster binding"/>
    <property type="evidence" value="ECO:0007669"/>
    <property type="project" value="TreeGrafter"/>
</dbReference>
<evidence type="ECO:0000256" key="1">
    <source>
        <dbReference type="ARBA" id="ARBA00007888"/>
    </source>
</evidence>
<keyword evidence="6" id="KW-1185">Reference proteome</keyword>
<keyword evidence="2" id="KW-0479">Metal-binding</keyword>
<organism evidence="5 6">
    <name type="scientific">Vibrio ruber (strain DSM 16370 / JCM 11486 / BCRC 17186 / CECT 7878 / LMG 23124 / VR1)</name>
    <dbReference type="NCBI Taxonomy" id="1123498"/>
    <lineage>
        <taxon>Bacteria</taxon>
        <taxon>Pseudomonadati</taxon>
        <taxon>Pseudomonadota</taxon>
        <taxon>Gammaproteobacteria</taxon>
        <taxon>Vibrionales</taxon>
        <taxon>Vibrionaceae</taxon>
        <taxon>Vibrio</taxon>
    </lineage>
</organism>
<dbReference type="InterPro" id="IPR042244">
    <property type="entry name" value="HypD_2_sf"/>
</dbReference>
<evidence type="ECO:0000313" key="6">
    <source>
        <dbReference type="Proteomes" id="UP000188276"/>
    </source>
</evidence>
<dbReference type="PIRSF" id="PIRSF005622">
    <property type="entry name" value="Hydrgn_mat_hypD"/>
    <property type="match status" value="1"/>
</dbReference>
<dbReference type="InterPro" id="IPR002780">
    <property type="entry name" value="Hyd_form_HypD"/>
</dbReference>
<dbReference type="Proteomes" id="UP000188276">
    <property type="component" value="Unassembled WGS sequence"/>
</dbReference>
<dbReference type="InterPro" id="IPR042243">
    <property type="entry name" value="HypD_1"/>
</dbReference>
<protein>
    <recommendedName>
        <fullName evidence="4">Hydrogenase maturation factor</fullName>
    </recommendedName>
</protein>
<dbReference type="GO" id="GO:0005506">
    <property type="term" value="F:iron ion binding"/>
    <property type="evidence" value="ECO:0007669"/>
    <property type="project" value="TreeGrafter"/>
</dbReference>
<gene>
    <name evidence="5" type="primary">hypD</name>
    <name evidence="5" type="ORF">VR7878_03522</name>
</gene>
<evidence type="ECO:0000256" key="2">
    <source>
        <dbReference type="ARBA" id="ARBA00022723"/>
    </source>
</evidence>
<keyword evidence="3" id="KW-0408">Iron</keyword>
<reference evidence="6" key="1">
    <citation type="submission" date="2017-02" db="EMBL/GenBank/DDBJ databases">
        <authorList>
            <person name="Rodrigo-Torres L."/>
            <person name="Arahal R.D."/>
            <person name="Lucena T."/>
        </authorList>
    </citation>
    <scope>NUCLEOTIDE SEQUENCE [LARGE SCALE GENOMIC DNA]</scope>
    <source>
        <strain evidence="6">CECT 7878</strain>
    </source>
</reference>
<dbReference type="GO" id="GO:0051604">
    <property type="term" value="P:protein maturation"/>
    <property type="evidence" value="ECO:0007669"/>
    <property type="project" value="TreeGrafter"/>
</dbReference>
<dbReference type="AlphaFoldDB" id="A0A1R4LSL9"/>
<evidence type="ECO:0000313" key="5">
    <source>
        <dbReference type="EMBL" id="SJN59592.1"/>
    </source>
</evidence>
<dbReference type="PANTHER" id="PTHR30149:SF0">
    <property type="entry name" value="HYDROGENASE MATURATION FACTOR HYPD"/>
    <property type="match status" value="1"/>
</dbReference>
<name>A0A1R4LSL9_VIBR1</name>
<dbReference type="Gene3D" id="3.40.50.11750">
    <property type="entry name" value="HypD, alpha/beta domain 1"/>
    <property type="match status" value="2"/>
</dbReference>
<proteinExistence type="inferred from homology"/>
<dbReference type="NCBIfam" id="TIGR00075">
    <property type="entry name" value="hypD"/>
    <property type="match status" value="1"/>
</dbReference>
<accession>A0A1R4LSL9</accession>
<comment type="similarity">
    <text evidence="1 4">Belongs to the HypD family.</text>
</comment>
<dbReference type="Gene3D" id="6.10.20.100">
    <property type="match status" value="1"/>
</dbReference>
<dbReference type="Pfam" id="PF01924">
    <property type="entry name" value="HypD"/>
    <property type="match status" value="1"/>
</dbReference>
<evidence type="ECO:0000256" key="4">
    <source>
        <dbReference type="PIRNR" id="PIRNR005622"/>
    </source>
</evidence>
<dbReference type="GO" id="GO:0070025">
    <property type="term" value="F:carbon monoxide binding"/>
    <property type="evidence" value="ECO:0007669"/>
    <property type="project" value="TreeGrafter"/>
</dbReference>
<dbReference type="STRING" id="1123498.VR7878_03522"/>
<sequence>MRCGLGEAMNDEISATDSVRSLYQGFREPAVIRGLAEQIRQKACHLTEPLYMMEVCGGHTHTIMKYGIQQLLPENLHFVHGPGCPVCIMPKERIDHAIILAQTEGVILVTLGDMIRVPGSRLSLAECRANGGSVVPIYDPMDVLEIARQNPQQKVVYFAIGFETTTPMTAVLVQQARRLQLNNLFFHINHVLVPPAMDAVMADSMTRVNAFLGPSHVSVITGAKIYQPIVRHYQIPVVVSGFEPVDVLESVHMLVELALDGQPALQTQYTRAVSLEGNTVAQACIADIFEVRAAFNWRGLGNIPNSALKLRAQYADLDAEVLFESLLPQEPVPDHKACRCGDILRGLASPTDCKVFGKACQPSRPMGSCMVSSEGACNAYYRYAGFHIEPQESRR</sequence>
<dbReference type="EMBL" id="FULE01000050">
    <property type="protein sequence ID" value="SJN59592.1"/>
    <property type="molecule type" value="Genomic_DNA"/>
</dbReference>
<evidence type="ECO:0000256" key="3">
    <source>
        <dbReference type="ARBA" id="ARBA00023004"/>
    </source>
</evidence>